<dbReference type="PANTHER" id="PTHR28055">
    <property type="entry name" value="ALTERED INHERITANCE OF MITOCHONDRIA PROTEIN 41, MITOCHONDRIAL"/>
    <property type="match status" value="1"/>
</dbReference>
<name>A0ABT7SEE3_9CELL</name>
<dbReference type="InterPro" id="IPR003789">
    <property type="entry name" value="Asn/Gln_tRNA_amidoTrase-B-like"/>
</dbReference>
<dbReference type="Gene3D" id="1.10.1510.10">
    <property type="entry name" value="Uncharacterised protein YqeY/AIM41 PF09424, N-terminal domain"/>
    <property type="match status" value="1"/>
</dbReference>
<keyword evidence="2" id="KW-1185">Reference proteome</keyword>
<comment type="caution">
    <text evidence="1">The sequence shown here is derived from an EMBL/GenBank/DDBJ whole genome shotgun (WGS) entry which is preliminary data.</text>
</comment>
<dbReference type="Gene3D" id="1.10.10.410">
    <property type="match status" value="1"/>
</dbReference>
<organism evidence="1 2">
    <name type="scientific">Cellulomonas alba</name>
    <dbReference type="NCBI Taxonomy" id="3053467"/>
    <lineage>
        <taxon>Bacteria</taxon>
        <taxon>Bacillati</taxon>
        <taxon>Actinomycetota</taxon>
        <taxon>Actinomycetes</taxon>
        <taxon>Micrococcales</taxon>
        <taxon>Cellulomonadaceae</taxon>
        <taxon>Cellulomonas</taxon>
    </lineage>
</organism>
<sequence>MSETMTKLETDLTTAMKARDSVRVGTLRQAIAAVRGEAKSGPVERDLTEDDVQKVLAREVKKRRESAQIYTDAGADERAQTETAEADLIGSYLPAQLSDDELAALVREGIEHVGATTVRDMGAVMKYVTGKAGTAADGRKVSQLVKAALSG</sequence>
<dbReference type="InterPro" id="IPR023168">
    <property type="entry name" value="GatB_Yqey_C_2"/>
</dbReference>
<evidence type="ECO:0000313" key="2">
    <source>
        <dbReference type="Proteomes" id="UP001529338"/>
    </source>
</evidence>
<protein>
    <submittedName>
        <fullName evidence="1">GatB/YqeY domain-containing protein</fullName>
    </submittedName>
</protein>
<proteinExistence type="predicted"/>
<dbReference type="Proteomes" id="UP001529338">
    <property type="component" value="Unassembled WGS sequence"/>
</dbReference>
<gene>
    <name evidence="1" type="ORF">QRT04_06320</name>
</gene>
<dbReference type="RefSeq" id="WP_289454314.1">
    <property type="nucleotide sequence ID" value="NZ_JAUCGQ010000001.1"/>
</dbReference>
<accession>A0ABT7SEE3</accession>
<evidence type="ECO:0000313" key="1">
    <source>
        <dbReference type="EMBL" id="MDM7854541.1"/>
    </source>
</evidence>
<dbReference type="PANTHER" id="PTHR28055:SF1">
    <property type="entry name" value="ALTERED INHERITANCE OF MITOCHONDRIA PROTEIN 41, MITOCHONDRIAL"/>
    <property type="match status" value="1"/>
</dbReference>
<reference evidence="1 2" key="1">
    <citation type="submission" date="2023-06" db="EMBL/GenBank/DDBJ databases">
        <title>Cellulomonas sp. MW4 Whole genome sequence.</title>
        <authorList>
            <person name="Park S."/>
        </authorList>
    </citation>
    <scope>NUCLEOTIDE SEQUENCE [LARGE SCALE GENOMIC DNA]</scope>
    <source>
        <strain evidence="1 2">MW4</strain>
    </source>
</reference>
<dbReference type="Pfam" id="PF09424">
    <property type="entry name" value="YqeY"/>
    <property type="match status" value="1"/>
</dbReference>
<dbReference type="InterPro" id="IPR019004">
    <property type="entry name" value="YqeY/Aim41"/>
</dbReference>
<dbReference type="EMBL" id="JAUCGQ010000001">
    <property type="protein sequence ID" value="MDM7854541.1"/>
    <property type="molecule type" value="Genomic_DNA"/>
</dbReference>
<dbReference type="InterPro" id="IPR042184">
    <property type="entry name" value="YqeY/Aim41_N"/>
</dbReference>
<dbReference type="SUPFAM" id="SSF89095">
    <property type="entry name" value="GatB/YqeY motif"/>
    <property type="match status" value="1"/>
</dbReference>